<evidence type="ECO:0000313" key="2">
    <source>
        <dbReference type="Proteomes" id="UP000266183"/>
    </source>
</evidence>
<keyword evidence="2" id="KW-1185">Reference proteome</keyword>
<sequence>MNAYRSLNMNINQKKYKPLIKVNMKKYGILLLLLMSISFAFGQQKESGIVKIRGTRLAYPLINTWIAEFKKVYPNIQVSIAPSAPADSIDFSIAAYALTDKELTETRGGVAFTRYVQLPVANSKRADLAQLQARGFSEADFRKLYFTPETPTFFASSQNPSPITLYTREKPACAAKTFAAHFDHDPKTIQGVGVKGDDQDLAKAVKADVNGISFNNLGFIYDVNTRKVVEGLAVIPLDLNENGKVDKEEQVYGSLDEVIAYVEKTNNDKFVTENVNFLFNKNSSNVAAGIFLHWALTQGQQFSHALGFLSFDDQTLQAQRALAGATFKTLSASSCEGADNLMKTRRTSKTASNNP</sequence>
<proteinExistence type="predicted"/>
<reference evidence="2" key="1">
    <citation type="submission" date="2018-09" db="EMBL/GenBank/DDBJ databases">
        <title>Chryseolinea sp. KIS68-18 isolated from soil.</title>
        <authorList>
            <person name="Weon H.-Y."/>
            <person name="Kwon S.-W."/>
            <person name="Lee S.A."/>
        </authorList>
    </citation>
    <scope>NUCLEOTIDE SEQUENCE [LARGE SCALE GENOMIC DNA]</scope>
    <source>
        <strain evidence="2">KIS68-18</strain>
    </source>
</reference>
<dbReference type="SUPFAM" id="SSF53850">
    <property type="entry name" value="Periplasmic binding protein-like II"/>
    <property type="match status" value="1"/>
</dbReference>
<evidence type="ECO:0000313" key="1">
    <source>
        <dbReference type="EMBL" id="AYB29679.1"/>
    </source>
</evidence>
<dbReference type="Proteomes" id="UP000266183">
    <property type="component" value="Chromosome"/>
</dbReference>
<evidence type="ECO:0008006" key="3">
    <source>
        <dbReference type="Google" id="ProtNLM"/>
    </source>
</evidence>
<dbReference type="EMBL" id="CP032382">
    <property type="protein sequence ID" value="AYB29679.1"/>
    <property type="molecule type" value="Genomic_DNA"/>
</dbReference>
<protein>
    <recommendedName>
        <fullName evidence="3">Phosphate transport system substrate-binding protein</fullName>
    </recommendedName>
</protein>
<dbReference type="AlphaFoldDB" id="A0A385SEP5"/>
<dbReference type="KEGG" id="chk:D4L85_03375"/>
<accession>A0A385SEP5</accession>
<gene>
    <name evidence="1" type="ORF">D4L85_03375</name>
</gene>
<name>A0A385SEP5_9BACT</name>
<organism evidence="1 2">
    <name type="scientific">Chryseolinea soli</name>
    <dbReference type="NCBI Taxonomy" id="2321403"/>
    <lineage>
        <taxon>Bacteria</taxon>
        <taxon>Pseudomonadati</taxon>
        <taxon>Bacteroidota</taxon>
        <taxon>Cytophagia</taxon>
        <taxon>Cytophagales</taxon>
        <taxon>Fulvivirgaceae</taxon>
        <taxon>Chryseolinea</taxon>
    </lineage>
</organism>
<dbReference type="Gene3D" id="3.40.190.10">
    <property type="entry name" value="Periplasmic binding protein-like II"/>
    <property type="match status" value="2"/>
</dbReference>